<dbReference type="AlphaFoldDB" id="A0A2K2U217"/>
<feature type="domain" description="Aspartate/ornithine carbamoyltransferase carbamoyl-P binding" evidence="8">
    <location>
        <begin position="8"/>
        <end position="147"/>
    </location>
</feature>
<dbReference type="GO" id="GO:0016597">
    <property type="term" value="F:amino acid binding"/>
    <property type="evidence" value="ECO:0007669"/>
    <property type="project" value="InterPro"/>
</dbReference>
<evidence type="ECO:0000313" key="9">
    <source>
        <dbReference type="EMBL" id="PNV64304.1"/>
    </source>
</evidence>
<name>A0A2K2U217_9ACTN</name>
<comment type="catalytic activity">
    <reaction evidence="5">
        <text>carbamoyl phosphate + L-ornithine = L-citrulline + phosphate + H(+)</text>
        <dbReference type="Rhea" id="RHEA:19513"/>
        <dbReference type="ChEBI" id="CHEBI:15378"/>
        <dbReference type="ChEBI" id="CHEBI:43474"/>
        <dbReference type="ChEBI" id="CHEBI:46911"/>
        <dbReference type="ChEBI" id="CHEBI:57743"/>
        <dbReference type="ChEBI" id="CHEBI:58228"/>
        <dbReference type="EC" id="2.1.3.3"/>
    </reaction>
</comment>
<evidence type="ECO:0000256" key="3">
    <source>
        <dbReference type="ARBA" id="ARBA00013007"/>
    </source>
</evidence>
<comment type="caution">
    <text evidence="9">The sequence shown here is derived from an EMBL/GenBank/DDBJ whole genome shotgun (WGS) entry which is preliminary data.</text>
</comment>
<comment type="function">
    <text evidence="1">Reversibly catalyzes the transfer of the carbamoyl group from carbamoyl phosphate (CP) to the N(epsilon) atom of ornithine (ORN) to produce L-citrulline.</text>
</comment>
<evidence type="ECO:0000256" key="6">
    <source>
        <dbReference type="RuleBase" id="RU003634"/>
    </source>
</evidence>
<dbReference type="InterPro" id="IPR006130">
    <property type="entry name" value="Asp/Orn_carbamoylTrfase"/>
</dbReference>
<evidence type="ECO:0000256" key="5">
    <source>
        <dbReference type="ARBA" id="ARBA00048772"/>
    </source>
</evidence>
<protein>
    <recommendedName>
        <fullName evidence="3">ornithine carbamoyltransferase</fullName>
        <ecNumber evidence="3">2.1.3.3</ecNumber>
    </recommendedName>
</protein>
<evidence type="ECO:0000256" key="4">
    <source>
        <dbReference type="ARBA" id="ARBA00022679"/>
    </source>
</evidence>
<organism evidence="9 10">
    <name type="scientific">Rubneribacter badeniensis</name>
    <dbReference type="NCBI Taxonomy" id="2070688"/>
    <lineage>
        <taxon>Bacteria</taxon>
        <taxon>Bacillati</taxon>
        <taxon>Actinomycetota</taxon>
        <taxon>Coriobacteriia</taxon>
        <taxon>Eggerthellales</taxon>
        <taxon>Eggerthellaceae</taxon>
        <taxon>Rubneribacter</taxon>
    </lineage>
</organism>
<dbReference type="Proteomes" id="UP000236488">
    <property type="component" value="Unassembled WGS sequence"/>
</dbReference>
<dbReference type="Pfam" id="PF02729">
    <property type="entry name" value="OTCace_N"/>
    <property type="match status" value="1"/>
</dbReference>
<dbReference type="PRINTS" id="PR00102">
    <property type="entry name" value="OTCASE"/>
</dbReference>
<dbReference type="PANTHER" id="PTHR45753:SF2">
    <property type="entry name" value="ORNITHINE CARBAMOYLTRANSFERASE"/>
    <property type="match status" value="1"/>
</dbReference>
<feature type="domain" description="Aspartate/ornithine carbamoyltransferase Asp/Orn-binding" evidence="7">
    <location>
        <begin position="158"/>
        <end position="350"/>
    </location>
</feature>
<evidence type="ECO:0000313" key="10">
    <source>
        <dbReference type="Proteomes" id="UP000236488"/>
    </source>
</evidence>
<dbReference type="InterPro" id="IPR006132">
    <property type="entry name" value="Asp/Orn_carbamoyltranf_P-bd"/>
</dbReference>
<dbReference type="GO" id="GO:0004585">
    <property type="term" value="F:ornithine carbamoyltransferase activity"/>
    <property type="evidence" value="ECO:0007669"/>
    <property type="project" value="UniProtKB-EC"/>
</dbReference>
<evidence type="ECO:0000256" key="2">
    <source>
        <dbReference type="ARBA" id="ARBA00007805"/>
    </source>
</evidence>
<keyword evidence="4 6" id="KW-0808">Transferase</keyword>
<dbReference type="Pfam" id="PF00185">
    <property type="entry name" value="OTCace"/>
    <property type="match status" value="1"/>
</dbReference>
<dbReference type="EMBL" id="PPEL01000119">
    <property type="protein sequence ID" value="PNV64304.1"/>
    <property type="molecule type" value="Genomic_DNA"/>
</dbReference>
<proteinExistence type="inferred from homology"/>
<dbReference type="Gene3D" id="3.40.50.1370">
    <property type="entry name" value="Aspartate/ornithine carbamoyltransferase"/>
    <property type="match status" value="2"/>
</dbReference>
<evidence type="ECO:0000259" key="7">
    <source>
        <dbReference type="Pfam" id="PF00185"/>
    </source>
</evidence>
<dbReference type="PRINTS" id="PR00100">
    <property type="entry name" value="AOTCASE"/>
</dbReference>
<evidence type="ECO:0000256" key="1">
    <source>
        <dbReference type="ARBA" id="ARBA00003822"/>
    </source>
</evidence>
<dbReference type="SUPFAM" id="SSF53671">
    <property type="entry name" value="Aspartate/ornithine carbamoyltransferase"/>
    <property type="match status" value="1"/>
</dbReference>
<accession>A0A2K2U217</accession>
<sequence length="354" mass="40501">MNSNLVGRDVLNLRDLTPDQFRYLINLSWELKAQKKAGVDQRHFCGKNVVANFMWSSTRTRCAFETSCNDLGMGFTYLTNSHMGYDESMKDAIRVLSGMYDLLVIRAQLREEFLYEIADYCDIPVINALTLDDHPTQMLADALTMEEQWGGLGSSRHKTMAYVGNCSGMPYFYGRLCAILGMNLRVIGPENPRYRLRQPWIDEIAELYRRWSPDCEFTVTSDVDAVQGADVITTEVWRYRSPDVSDQVLDPEEYDSWMGDVNDLLPYRVSSELCERAGNRDVFCMHELPSVHNADHEIGRKLLAQAPNDFERTVIEEGLEITDECFEKNASVIFREAENRQHTIKAIMAAVLGL</sequence>
<dbReference type="InterPro" id="IPR036901">
    <property type="entry name" value="Asp/Orn_carbamoylTrfase_sf"/>
</dbReference>
<comment type="similarity">
    <text evidence="2">Belongs to the aspartate/ornithine carbamoyltransferase superfamily. OTCase family.</text>
</comment>
<gene>
    <name evidence="9" type="ORF">C2L80_12675</name>
</gene>
<evidence type="ECO:0000259" key="8">
    <source>
        <dbReference type="Pfam" id="PF02729"/>
    </source>
</evidence>
<dbReference type="GO" id="GO:0019240">
    <property type="term" value="P:citrulline biosynthetic process"/>
    <property type="evidence" value="ECO:0007669"/>
    <property type="project" value="TreeGrafter"/>
</dbReference>
<dbReference type="InterPro" id="IPR002292">
    <property type="entry name" value="Orn/put_carbamltrans"/>
</dbReference>
<keyword evidence="10" id="KW-1185">Reference proteome</keyword>
<dbReference type="InterPro" id="IPR006131">
    <property type="entry name" value="Asp_carbamoyltransf_Asp/Orn-bd"/>
</dbReference>
<dbReference type="RefSeq" id="WP_103263328.1">
    <property type="nucleotide sequence ID" value="NZ_PPEL01000119.1"/>
</dbReference>
<dbReference type="GO" id="GO:0042450">
    <property type="term" value="P:L-arginine biosynthetic process via ornithine"/>
    <property type="evidence" value="ECO:0007669"/>
    <property type="project" value="TreeGrafter"/>
</dbReference>
<reference evidence="9 10" key="1">
    <citation type="journal article" date="2018" name="Int. J. Syst. Evol. Microbiol.">
        <title>Rubneribacter badeniensis gen. nov., sp. nov. and Enteroscipio rubneri gen. nov., sp. nov., new members of the Eggerthellaceae isolated from human faeces.</title>
        <authorList>
            <person name="Danylec N."/>
            <person name="Gobl A."/>
            <person name="Stoll D.A."/>
            <person name="Hetzer B."/>
            <person name="Kulling S.E."/>
            <person name="Huch M."/>
        </authorList>
    </citation>
    <scope>NUCLEOTIDE SEQUENCE [LARGE SCALE GENOMIC DNA]</scope>
    <source>
        <strain evidence="9 10">ResAG-85</strain>
    </source>
</reference>
<dbReference type="EC" id="2.1.3.3" evidence="3"/>
<dbReference type="PANTHER" id="PTHR45753">
    <property type="entry name" value="ORNITHINE CARBAMOYLTRANSFERASE, MITOCHONDRIAL"/>
    <property type="match status" value="1"/>
</dbReference>